<gene>
    <name evidence="6" type="ORF">LNINA_LOCUS14924</name>
</gene>
<evidence type="ECO:0000259" key="5">
    <source>
        <dbReference type="SMART" id="SM00078"/>
    </source>
</evidence>
<organism evidence="6 7">
    <name type="scientific">Leptosia nina</name>
    <dbReference type="NCBI Taxonomy" id="320188"/>
    <lineage>
        <taxon>Eukaryota</taxon>
        <taxon>Metazoa</taxon>
        <taxon>Ecdysozoa</taxon>
        <taxon>Arthropoda</taxon>
        <taxon>Hexapoda</taxon>
        <taxon>Insecta</taxon>
        <taxon>Pterygota</taxon>
        <taxon>Neoptera</taxon>
        <taxon>Endopterygota</taxon>
        <taxon>Lepidoptera</taxon>
        <taxon>Glossata</taxon>
        <taxon>Ditrysia</taxon>
        <taxon>Papilionoidea</taxon>
        <taxon>Pieridae</taxon>
        <taxon>Pierinae</taxon>
        <taxon>Leptosia</taxon>
    </lineage>
</organism>
<dbReference type="Proteomes" id="UP001497472">
    <property type="component" value="Unassembled WGS sequence"/>
</dbReference>
<dbReference type="InterPro" id="IPR016179">
    <property type="entry name" value="Insulin-like"/>
</dbReference>
<proteinExistence type="inferred from homology"/>
<dbReference type="Pfam" id="PF00049">
    <property type="entry name" value="Insulin"/>
    <property type="match status" value="1"/>
</dbReference>
<keyword evidence="4" id="KW-0964">Secreted</keyword>
<dbReference type="InterPro" id="IPR022353">
    <property type="entry name" value="Insulin_CS"/>
</dbReference>
<keyword evidence="2" id="KW-0165">Cleavage on pair of basic residues</keyword>
<evidence type="ECO:0000256" key="1">
    <source>
        <dbReference type="ARBA" id="ARBA00009034"/>
    </source>
</evidence>
<dbReference type="EMBL" id="CAVLEF010000283">
    <property type="protein sequence ID" value="CAK1556157.1"/>
    <property type="molecule type" value="Genomic_DNA"/>
</dbReference>
<dbReference type="Gene3D" id="1.10.100.10">
    <property type="entry name" value="Insulin-like"/>
    <property type="match status" value="1"/>
</dbReference>
<evidence type="ECO:0000313" key="6">
    <source>
        <dbReference type="EMBL" id="CAK1556157.1"/>
    </source>
</evidence>
<dbReference type="SUPFAM" id="SSF56994">
    <property type="entry name" value="Insulin-like"/>
    <property type="match status" value="1"/>
</dbReference>
<dbReference type="InterPro" id="IPR036438">
    <property type="entry name" value="Insulin-like_sf"/>
</dbReference>
<dbReference type="GO" id="GO:0005179">
    <property type="term" value="F:hormone activity"/>
    <property type="evidence" value="ECO:0007669"/>
    <property type="project" value="InterPro"/>
</dbReference>
<accession>A0AAV1K338</accession>
<keyword evidence="7" id="KW-1185">Reference proteome</keyword>
<comment type="similarity">
    <text evidence="1 4">Belongs to the insulin family.</text>
</comment>
<dbReference type="PROSITE" id="PS00262">
    <property type="entry name" value="INSULIN"/>
    <property type="match status" value="1"/>
</dbReference>
<dbReference type="AlphaFoldDB" id="A0AAV1K338"/>
<keyword evidence="3" id="KW-0732">Signal</keyword>
<evidence type="ECO:0000256" key="3">
    <source>
        <dbReference type="ARBA" id="ARBA00022729"/>
    </source>
</evidence>
<name>A0AAV1K338_9NEOP</name>
<comment type="subcellular location">
    <subcellularLocation>
        <location evidence="4">Secreted</location>
    </subcellularLocation>
</comment>
<dbReference type="SMART" id="SM00078">
    <property type="entry name" value="IlGF"/>
    <property type="match status" value="1"/>
</dbReference>
<dbReference type="CDD" id="cd04366">
    <property type="entry name" value="IlGF_insulin_bombyxin_like"/>
    <property type="match status" value="1"/>
</dbReference>
<comment type="caution">
    <text evidence="6">The sequence shown here is derived from an EMBL/GenBank/DDBJ whole genome shotgun (WGS) entry which is preliminary data.</text>
</comment>
<feature type="domain" description="Insulin-like" evidence="5">
    <location>
        <begin position="34"/>
        <end position="102"/>
    </location>
</feature>
<evidence type="ECO:0000313" key="7">
    <source>
        <dbReference type="Proteomes" id="UP001497472"/>
    </source>
</evidence>
<evidence type="ECO:0000256" key="4">
    <source>
        <dbReference type="RuleBase" id="RU000406"/>
    </source>
</evidence>
<evidence type="ECO:0000256" key="2">
    <source>
        <dbReference type="ARBA" id="ARBA00022685"/>
    </source>
</evidence>
<protein>
    <recommendedName>
        <fullName evidence="5">Insulin-like domain-containing protein</fullName>
    </recommendedName>
</protein>
<reference evidence="6 7" key="1">
    <citation type="submission" date="2023-11" db="EMBL/GenBank/DDBJ databases">
        <authorList>
            <person name="Okamura Y."/>
        </authorList>
    </citation>
    <scope>NUCLEOTIDE SEQUENCE [LARGE SCALE GENOMIC DNA]</scope>
</reference>
<dbReference type="GO" id="GO:0005576">
    <property type="term" value="C:extracellular region"/>
    <property type="evidence" value="ECO:0007669"/>
    <property type="project" value="UniProtKB-SubCell"/>
</dbReference>
<sequence>MCLLTKNVHWIIYIMFLYGKIISGDSLTLNSVFKDLCSRSLSNLIFQICSGDITINDLPDAALSRPRSRRGALFYASDRLKRQVADECCLRPCTVAQLIQYCPEDW</sequence>